<dbReference type="Pfam" id="PF00639">
    <property type="entry name" value="Rotamase"/>
    <property type="match status" value="1"/>
</dbReference>
<feature type="domain" description="PpiC" evidence="8">
    <location>
        <begin position="58"/>
        <end position="172"/>
    </location>
</feature>
<evidence type="ECO:0000256" key="4">
    <source>
        <dbReference type="PROSITE-ProRule" id="PRU00278"/>
    </source>
</evidence>
<dbReference type="AlphaFoldDB" id="A0A6A5BAP4"/>
<evidence type="ECO:0000259" key="8">
    <source>
        <dbReference type="PROSITE" id="PS50198"/>
    </source>
</evidence>
<dbReference type="EC" id="5.2.1.8" evidence="5"/>
<dbReference type="InterPro" id="IPR046357">
    <property type="entry name" value="PPIase_dom_sf"/>
</dbReference>
<dbReference type="OMA" id="DEVQCLH"/>
<evidence type="ECO:0000256" key="1">
    <source>
        <dbReference type="ARBA" id="ARBA00000971"/>
    </source>
</evidence>
<feature type="domain" description="WW" evidence="7">
    <location>
        <begin position="3"/>
        <end position="38"/>
    </location>
</feature>
<dbReference type="PANTHER" id="PTHR10657">
    <property type="entry name" value="PEPTIDYL-PROLYL CIS-TRANS ISOMERASE"/>
    <property type="match status" value="1"/>
</dbReference>
<organism evidence="9 10">
    <name type="scientific">Naegleria fowleri</name>
    <name type="common">Brain eating amoeba</name>
    <dbReference type="NCBI Taxonomy" id="5763"/>
    <lineage>
        <taxon>Eukaryota</taxon>
        <taxon>Discoba</taxon>
        <taxon>Heterolobosea</taxon>
        <taxon>Tetramitia</taxon>
        <taxon>Eutetramitia</taxon>
        <taxon>Vahlkampfiidae</taxon>
        <taxon>Naegleria</taxon>
    </lineage>
</organism>
<dbReference type="FunFam" id="3.10.50.40:FF:000010">
    <property type="entry name" value="Peptidyl-prolyl cis-trans isomerase Pin1"/>
    <property type="match status" value="1"/>
</dbReference>
<evidence type="ECO:0000256" key="6">
    <source>
        <dbReference type="SAM" id="MobiDB-lite"/>
    </source>
</evidence>
<dbReference type="InterPro" id="IPR023058">
    <property type="entry name" value="PPIase_PpiC_CS"/>
</dbReference>
<dbReference type="GO" id="GO:0060255">
    <property type="term" value="P:regulation of macromolecule metabolic process"/>
    <property type="evidence" value="ECO:0007669"/>
    <property type="project" value="UniProtKB-ARBA"/>
</dbReference>
<dbReference type="EMBL" id="VFQX01000072">
    <property type="protein sequence ID" value="KAF0971941.1"/>
    <property type="molecule type" value="Genomic_DNA"/>
</dbReference>
<sequence>MSQQLPEGWRMKESSSRPGTFYYINKYTNETQWERPTKPATPGGSSSHHHSSSSSSSDQQVKVSHLLIKHNQSRRPSSWREEKITRSKQEAIQILSGLREEIFNASDIAEKFSELASKYSDCSSAKRGGDLGFFGHGQMQKPFEDVSFGLKVGELSDIVETDSGVHIIYRTA</sequence>
<dbReference type="VEuPathDB" id="AmoebaDB:NfTy_087000"/>
<proteinExistence type="predicted"/>
<evidence type="ECO:0000259" key="7">
    <source>
        <dbReference type="PROSITE" id="PS50020"/>
    </source>
</evidence>
<dbReference type="CDD" id="cd00201">
    <property type="entry name" value="WW"/>
    <property type="match status" value="1"/>
</dbReference>
<evidence type="ECO:0000256" key="2">
    <source>
        <dbReference type="ARBA" id="ARBA00023110"/>
    </source>
</evidence>
<evidence type="ECO:0000256" key="3">
    <source>
        <dbReference type="ARBA" id="ARBA00023235"/>
    </source>
</evidence>
<dbReference type="SMART" id="SM00456">
    <property type="entry name" value="WW"/>
    <property type="match status" value="1"/>
</dbReference>
<keyword evidence="2 4" id="KW-0697">Rotamase</keyword>
<dbReference type="PANTHER" id="PTHR10657:SF4">
    <property type="entry name" value="PEPTIDYL-PROLYL CIS-TRANS ISOMERASE-RELATED"/>
    <property type="match status" value="1"/>
</dbReference>
<dbReference type="InterPro" id="IPR036020">
    <property type="entry name" value="WW_dom_sf"/>
</dbReference>
<dbReference type="PROSITE" id="PS50198">
    <property type="entry name" value="PPIC_PPIASE_2"/>
    <property type="match status" value="1"/>
</dbReference>
<dbReference type="PROSITE" id="PS50020">
    <property type="entry name" value="WW_DOMAIN_2"/>
    <property type="match status" value="1"/>
</dbReference>
<dbReference type="RefSeq" id="XP_044556656.1">
    <property type="nucleotide sequence ID" value="XM_044713616.1"/>
</dbReference>
<dbReference type="PROSITE" id="PS01096">
    <property type="entry name" value="PPIC_PPIASE_1"/>
    <property type="match status" value="1"/>
</dbReference>
<dbReference type="Proteomes" id="UP000444721">
    <property type="component" value="Unassembled WGS sequence"/>
</dbReference>
<comment type="catalytic activity">
    <reaction evidence="1 5">
        <text>[protein]-peptidylproline (omega=180) = [protein]-peptidylproline (omega=0)</text>
        <dbReference type="Rhea" id="RHEA:16237"/>
        <dbReference type="Rhea" id="RHEA-COMP:10747"/>
        <dbReference type="Rhea" id="RHEA-COMP:10748"/>
        <dbReference type="ChEBI" id="CHEBI:83833"/>
        <dbReference type="ChEBI" id="CHEBI:83834"/>
        <dbReference type="EC" id="5.2.1.8"/>
    </reaction>
</comment>
<dbReference type="Pfam" id="PF00397">
    <property type="entry name" value="WW"/>
    <property type="match status" value="1"/>
</dbReference>
<feature type="region of interest" description="Disordered" evidence="6">
    <location>
        <begin position="32"/>
        <end position="84"/>
    </location>
</feature>
<gene>
    <name evidence="9" type="ORF">FDP41_009637</name>
</gene>
<dbReference type="SUPFAM" id="SSF54534">
    <property type="entry name" value="FKBP-like"/>
    <property type="match status" value="1"/>
</dbReference>
<dbReference type="GeneID" id="68116852"/>
<comment type="caution">
    <text evidence="9">The sequence shown here is derived from an EMBL/GenBank/DDBJ whole genome shotgun (WGS) entry which is preliminary data.</text>
</comment>
<dbReference type="VEuPathDB" id="AmoebaDB:NF0050790"/>
<evidence type="ECO:0000313" key="9">
    <source>
        <dbReference type="EMBL" id="KAF0971941.1"/>
    </source>
</evidence>
<dbReference type="InterPro" id="IPR000297">
    <property type="entry name" value="PPIase_PpiC"/>
</dbReference>
<evidence type="ECO:0000256" key="5">
    <source>
        <dbReference type="RuleBase" id="RU363014"/>
    </source>
</evidence>
<evidence type="ECO:0000313" key="10">
    <source>
        <dbReference type="Proteomes" id="UP000444721"/>
    </source>
</evidence>
<protein>
    <recommendedName>
        <fullName evidence="5">Peptidyl-prolyl cis-trans isomerase</fullName>
        <ecNumber evidence="5">5.2.1.8</ecNumber>
    </recommendedName>
</protein>
<dbReference type="Gene3D" id="3.10.50.40">
    <property type="match status" value="1"/>
</dbReference>
<dbReference type="SUPFAM" id="SSF51045">
    <property type="entry name" value="WW domain"/>
    <property type="match status" value="1"/>
</dbReference>
<dbReference type="InterPro" id="IPR051370">
    <property type="entry name" value="PPIase_Pin1"/>
</dbReference>
<dbReference type="Gene3D" id="2.20.70.10">
    <property type="match status" value="1"/>
</dbReference>
<dbReference type="GO" id="GO:0005634">
    <property type="term" value="C:nucleus"/>
    <property type="evidence" value="ECO:0007669"/>
    <property type="project" value="TreeGrafter"/>
</dbReference>
<dbReference type="VEuPathDB" id="AmoebaDB:FDP41_009637"/>
<dbReference type="OrthoDB" id="2530521at2759"/>
<accession>A0A6A5BAP4</accession>
<keyword evidence="10" id="KW-1185">Reference proteome</keyword>
<keyword evidence="3 4" id="KW-0413">Isomerase</keyword>
<dbReference type="GO" id="GO:0003755">
    <property type="term" value="F:peptidyl-prolyl cis-trans isomerase activity"/>
    <property type="evidence" value="ECO:0007669"/>
    <property type="project" value="UniProtKB-UniRule"/>
</dbReference>
<dbReference type="GO" id="GO:0005829">
    <property type="term" value="C:cytosol"/>
    <property type="evidence" value="ECO:0007669"/>
    <property type="project" value="TreeGrafter"/>
</dbReference>
<name>A0A6A5BAP4_NAEFO</name>
<dbReference type="InterPro" id="IPR001202">
    <property type="entry name" value="WW_dom"/>
</dbReference>
<reference evidence="9 10" key="1">
    <citation type="journal article" date="2019" name="Sci. Rep.">
        <title>Nanopore sequencing improves the draft genome of the human pathogenic amoeba Naegleria fowleri.</title>
        <authorList>
            <person name="Liechti N."/>
            <person name="Schurch N."/>
            <person name="Bruggmann R."/>
            <person name="Wittwer M."/>
        </authorList>
    </citation>
    <scope>NUCLEOTIDE SEQUENCE [LARGE SCALE GENOMIC DNA]</scope>
    <source>
        <strain evidence="9 10">ATCC 30894</strain>
    </source>
</reference>
<dbReference type="GO" id="GO:0080090">
    <property type="term" value="P:regulation of primary metabolic process"/>
    <property type="evidence" value="ECO:0007669"/>
    <property type="project" value="UniProtKB-ARBA"/>
</dbReference>